<accession>A0A3R8YMJ4</accession>
<evidence type="ECO:0000313" key="9">
    <source>
        <dbReference type="Proteomes" id="UP000269265"/>
    </source>
</evidence>
<keyword evidence="4" id="KW-0808">Transferase</keyword>
<dbReference type="PROSITE" id="PS50280">
    <property type="entry name" value="SET"/>
    <property type="match status" value="1"/>
</dbReference>
<keyword evidence="2" id="KW-0158">Chromosome</keyword>
<feature type="domain" description="SET" evidence="7">
    <location>
        <begin position="40"/>
        <end position="154"/>
    </location>
</feature>
<feature type="compositionally biased region" description="Low complexity" evidence="6">
    <location>
        <begin position="19"/>
        <end position="28"/>
    </location>
</feature>
<comment type="subcellular location">
    <subcellularLocation>
        <location evidence="1">Chromosome</location>
    </subcellularLocation>
</comment>
<gene>
    <name evidence="8" type="ORF">EIP75_12765</name>
</gene>
<dbReference type="InterPro" id="IPR001214">
    <property type="entry name" value="SET_dom"/>
</dbReference>
<name>A0A3R8YMJ4_9BURK</name>
<dbReference type="Pfam" id="PF00856">
    <property type="entry name" value="SET"/>
    <property type="match status" value="1"/>
</dbReference>
<reference evidence="8 9" key="1">
    <citation type="submission" date="2018-12" db="EMBL/GenBank/DDBJ databases">
        <title>The whole draft genome of Aquabacterium sp. SJQ9.</title>
        <authorList>
            <person name="Sun L."/>
            <person name="Gao X."/>
            <person name="Chen W."/>
            <person name="Huang K."/>
        </authorList>
    </citation>
    <scope>NUCLEOTIDE SEQUENCE [LARGE SCALE GENOMIC DNA]</scope>
    <source>
        <strain evidence="8 9">SJQ9</strain>
    </source>
</reference>
<feature type="region of interest" description="Disordered" evidence="6">
    <location>
        <begin position="1"/>
        <end position="36"/>
    </location>
</feature>
<dbReference type="GO" id="GO:0008168">
    <property type="term" value="F:methyltransferase activity"/>
    <property type="evidence" value="ECO:0007669"/>
    <property type="project" value="UniProtKB-KW"/>
</dbReference>
<evidence type="ECO:0000256" key="6">
    <source>
        <dbReference type="SAM" id="MobiDB-lite"/>
    </source>
</evidence>
<keyword evidence="5" id="KW-0949">S-adenosyl-L-methionine</keyword>
<sequence>MPTLRPLAPSPSAEPQPDPQADATATPAVPRLPGTPADPQKYAVVAAPSAIDGLGAFAAEFIPARRKIGEIRGESILTTEAHARARAAAKASGRIFMIALSERRTLDASASTDVLRHANHACEPNTVLKVQQGRVAFYALRDIQPGEELTARYGPTHHAGKLVCRCGSPRCIGRL</sequence>
<dbReference type="SUPFAM" id="SSF82199">
    <property type="entry name" value="SET domain"/>
    <property type="match status" value="1"/>
</dbReference>
<evidence type="ECO:0000313" key="8">
    <source>
        <dbReference type="EMBL" id="RRS03828.1"/>
    </source>
</evidence>
<dbReference type="Proteomes" id="UP000269265">
    <property type="component" value="Unassembled WGS sequence"/>
</dbReference>
<keyword evidence="9" id="KW-1185">Reference proteome</keyword>
<dbReference type="InterPro" id="IPR050777">
    <property type="entry name" value="SET2_Histone-Lys_MeTrsfase"/>
</dbReference>
<keyword evidence="3" id="KW-0489">Methyltransferase</keyword>
<dbReference type="Gene3D" id="2.170.270.10">
    <property type="entry name" value="SET domain"/>
    <property type="match status" value="1"/>
</dbReference>
<dbReference type="SMART" id="SM00317">
    <property type="entry name" value="SET"/>
    <property type="match status" value="1"/>
</dbReference>
<proteinExistence type="predicted"/>
<evidence type="ECO:0000256" key="5">
    <source>
        <dbReference type="ARBA" id="ARBA00022691"/>
    </source>
</evidence>
<dbReference type="AlphaFoldDB" id="A0A3R8YMJ4"/>
<evidence type="ECO:0000256" key="1">
    <source>
        <dbReference type="ARBA" id="ARBA00004286"/>
    </source>
</evidence>
<organism evidence="8 9">
    <name type="scientific">Aquabacterium soli</name>
    <dbReference type="NCBI Taxonomy" id="2493092"/>
    <lineage>
        <taxon>Bacteria</taxon>
        <taxon>Pseudomonadati</taxon>
        <taxon>Pseudomonadota</taxon>
        <taxon>Betaproteobacteria</taxon>
        <taxon>Burkholderiales</taxon>
        <taxon>Aquabacterium</taxon>
    </lineage>
</organism>
<feature type="compositionally biased region" description="Pro residues" evidence="6">
    <location>
        <begin position="8"/>
        <end position="18"/>
    </location>
</feature>
<evidence type="ECO:0000259" key="7">
    <source>
        <dbReference type="PROSITE" id="PS50280"/>
    </source>
</evidence>
<dbReference type="EMBL" id="RSED01000009">
    <property type="protein sequence ID" value="RRS03828.1"/>
    <property type="molecule type" value="Genomic_DNA"/>
</dbReference>
<evidence type="ECO:0000256" key="2">
    <source>
        <dbReference type="ARBA" id="ARBA00022454"/>
    </source>
</evidence>
<comment type="caution">
    <text evidence="8">The sequence shown here is derived from an EMBL/GenBank/DDBJ whole genome shotgun (WGS) entry which is preliminary data.</text>
</comment>
<evidence type="ECO:0000256" key="3">
    <source>
        <dbReference type="ARBA" id="ARBA00022603"/>
    </source>
</evidence>
<dbReference type="PANTHER" id="PTHR22884">
    <property type="entry name" value="SET DOMAIN PROTEINS"/>
    <property type="match status" value="1"/>
</dbReference>
<dbReference type="GO" id="GO:0005694">
    <property type="term" value="C:chromosome"/>
    <property type="evidence" value="ECO:0007669"/>
    <property type="project" value="UniProtKB-SubCell"/>
</dbReference>
<dbReference type="OrthoDB" id="671472at2"/>
<dbReference type="InterPro" id="IPR046341">
    <property type="entry name" value="SET_dom_sf"/>
</dbReference>
<dbReference type="RefSeq" id="WP_125243668.1">
    <property type="nucleotide sequence ID" value="NZ_RSED01000009.1"/>
</dbReference>
<evidence type="ECO:0000256" key="4">
    <source>
        <dbReference type="ARBA" id="ARBA00022679"/>
    </source>
</evidence>
<dbReference type="GO" id="GO:0032259">
    <property type="term" value="P:methylation"/>
    <property type="evidence" value="ECO:0007669"/>
    <property type="project" value="UniProtKB-KW"/>
</dbReference>
<protein>
    <submittedName>
        <fullName evidence="8">SET domain-containing protein</fullName>
    </submittedName>
</protein>